<proteinExistence type="predicted"/>
<dbReference type="RefSeq" id="WP_343958548.1">
    <property type="nucleotide sequence ID" value="NZ_BAAAMN010000048.1"/>
</dbReference>
<accession>A0ABP5GA37</accession>
<feature type="domain" description="HTH iclR-type" evidence="4">
    <location>
        <begin position="8"/>
        <end position="69"/>
    </location>
</feature>
<dbReference type="InterPro" id="IPR029016">
    <property type="entry name" value="GAF-like_dom_sf"/>
</dbReference>
<keyword evidence="1" id="KW-0805">Transcription regulation</keyword>
<dbReference type="PANTHER" id="PTHR30136">
    <property type="entry name" value="HELIX-TURN-HELIX TRANSCRIPTIONAL REGULATOR, ICLR FAMILY"/>
    <property type="match status" value="1"/>
</dbReference>
<dbReference type="EMBL" id="BAAAMN010000048">
    <property type="protein sequence ID" value="GAA2041038.1"/>
    <property type="molecule type" value="Genomic_DNA"/>
</dbReference>
<evidence type="ECO:0000256" key="1">
    <source>
        <dbReference type="ARBA" id="ARBA00023015"/>
    </source>
</evidence>
<evidence type="ECO:0000256" key="2">
    <source>
        <dbReference type="ARBA" id="ARBA00023125"/>
    </source>
</evidence>
<dbReference type="InterPro" id="IPR036390">
    <property type="entry name" value="WH_DNA-bd_sf"/>
</dbReference>
<dbReference type="Pfam" id="PF09339">
    <property type="entry name" value="HTH_IclR"/>
    <property type="match status" value="1"/>
</dbReference>
<sequence>MANSRSGESVVERVVRLLSAFERSTPRLTTSALAREAGLPASTAHRLATELCEVGLLDRDSCGNFGIGTLMWELAARSNPLEEFRQRGRPVLEGIQEAVRQHVSLSVPMFEDYTVLYLERMDRHGTVENLAEVAGRLNMHSTSAGLAILANAPYHVQEEFLAQDLPKSTVRTETSPGRIRAHLAGIRERGFARLAGDLVAENVAYSVPVRGQSNAVIGAISVVTSSDEDNHQLIIPVLAAAGRALSRMMGSEHRPYSARRWPKQQP</sequence>
<evidence type="ECO:0000259" key="4">
    <source>
        <dbReference type="PROSITE" id="PS51077"/>
    </source>
</evidence>
<evidence type="ECO:0000313" key="6">
    <source>
        <dbReference type="EMBL" id="GAA2041038.1"/>
    </source>
</evidence>
<dbReference type="PROSITE" id="PS51077">
    <property type="entry name" value="HTH_ICLR"/>
    <property type="match status" value="1"/>
</dbReference>
<gene>
    <name evidence="6" type="ORF">GCM10009720_21820</name>
</gene>
<feature type="domain" description="IclR-ED" evidence="5">
    <location>
        <begin position="70"/>
        <end position="251"/>
    </location>
</feature>
<dbReference type="SMART" id="SM00346">
    <property type="entry name" value="HTH_ICLR"/>
    <property type="match status" value="1"/>
</dbReference>
<keyword evidence="3" id="KW-0804">Transcription</keyword>
<keyword evidence="2" id="KW-0238">DNA-binding</keyword>
<name>A0ABP5GA37_9MICC</name>
<dbReference type="InterPro" id="IPR014757">
    <property type="entry name" value="Tscrpt_reg_IclR_C"/>
</dbReference>
<dbReference type="Gene3D" id="3.30.450.40">
    <property type="match status" value="1"/>
</dbReference>
<dbReference type="PROSITE" id="PS51078">
    <property type="entry name" value="ICLR_ED"/>
    <property type="match status" value="1"/>
</dbReference>
<dbReference type="PANTHER" id="PTHR30136:SF24">
    <property type="entry name" value="HTH-TYPE TRANSCRIPTIONAL REPRESSOR ALLR"/>
    <property type="match status" value="1"/>
</dbReference>
<dbReference type="Pfam" id="PF01614">
    <property type="entry name" value="IclR_C"/>
    <property type="match status" value="1"/>
</dbReference>
<keyword evidence="7" id="KW-1185">Reference proteome</keyword>
<dbReference type="SUPFAM" id="SSF46785">
    <property type="entry name" value="Winged helix' DNA-binding domain"/>
    <property type="match status" value="1"/>
</dbReference>
<dbReference type="InterPro" id="IPR050707">
    <property type="entry name" value="HTH_MetabolicPath_Reg"/>
</dbReference>
<dbReference type="SUPFAM" id="SSF55781">
    <property type="entry name" value="GAF domain-like"/>
    <property type="match status" value="1"/>
</dbReference>
<dbReference type="Proteomes" id="UP001501461">
    <property type="component" value="Unassembled WGS sequence"/>
</dbReference>
<reference evidence="7" key="1">
    <citation type="journal article" date="2019" name="Int. J. Syst. Evol. Microbiol.">
        <title>The Global Catalogue of Microorganisms (GCM) 10K type strain sequencing project: providing services to taxonomists for standard genome sequencing and annotation.</title>
        <authorList>
            <consortium name="The Broad Institute Genomics Platform"/>
            <consortium name="The Broad Institute Genome Sequencing Center for Infectious Disease"/>
            <person name="Wu L."/>
            <person name="Ma J."/>
        </authorList>
    </citation>
    <scope>NUCLEOTIDE SEQUENCE [LARGE SCALE GENOMIC DNA]</scope>
    <source>
        <strain evidence="7">JCM 13595</strain>
    </source>
</reference>
<evidence type="ECO:0000256" key="3">
    <source>
        <dbReference type="ARBA" id="ARBA00023163"/>
    </source>
</evidence>
<organism evidence="6 7">
    <name type="scientific">Yaniella flava</name>
    <dbReference type="NCBI Taxonomy" id="287930"/>
    <lineage>
        <taxon>Bacteria</taxon>
        <taxon>Bacillati</taxon>
        <taxon>Actinomycetota</taxon>
        <taxon>Actinomycetes</taxon>
        <taxon>Micrococcales</taxon>
        <taxon>Micrococcaceae</taxon>
        <taxon>Yaniella</taxon>
    </lineage>
</organism>
<dbReference type="InterPro" id="IPR036388">
    <property type="entry name" value="WH-like_DNA-bd_sf"/>
</dbReference>
<dbReference type="InterPro" id="IPR005471">
    <property type="entry name" value="Tscrpt_reg_IclR_N"/>
</dbReference>
<protein>
    <submittedName>
        <fullName evidence="6">IclR family transcriptional regulator</fullName>
    </submittedName>
</protein>
<comment type="caution">
    <text evidence="6">The sequence shown here is derived from an EMBL/GenBank/DDBJ whole genome shotgun (WGS) entry which is preliminary data.</text>
</comment>
<evidence type="ECO:0000313" key="7">
    <source>
        <dbReference type="Proteomes" id="UP001501461"/>
    </source>
</evidence>
<evidence type="ECO:0000259" key="5">
    <source>
        <dbReference type="PROSITE" id="PS51078"/>
    </source>
</evidence>
<dbReference type="Gene3D" id="1.10.10.10">
    <property type="entry name" value="Winged helix-like DNA-binding domain superfamily/Winged helix DNA-binding domain"/>
    <property type="match status" value="1"/>
</dbReference>